<feature type="region of interest" description="Disordered" evidence="1">
    <location>
        <begin position="3423"/>
        <end position="3486"/>
    </location>
</feature>
<dbReference type="InterPro" id="IPR051681">
    <property type="entry name" value="Ser/Thr_Kinases-Pseudokinases"/>
</dbReference>
<organism evidence="3 4">
    <name type="scientific">Catenulispora subtropica</name>
    <dbReference type="NCBI Taxonomy" id="450798"/>
    <lineage>
        <taxon>Bacteria</taxon>
        <taxon>Bacillati</taxon>
        <taxon>Actinomycetota</taxon>
        <taxon>Actinomycetes</taxon>
        <taxon>Catenulisporales</taxon>
        <taxon>Catenulisporaceae</taxon>
        <taxon>Catenulispora</taxon>
    </lineage>
</organism>
<name>A0ABN2SYZ1_9ACTN</name>
<feature type="domain" description="Protein kinase" evidence="2">
    <location>
        <begin position="4445"/>
        <end position="4731"/>
    </location>
</feature>
<feature type="compositionally biased region" description="Polar residues" evidence="1">
    <location>
        <begin position="3463"/>
        <end position="3473"/>
    </location>
</feature>
<feature type="compositionally biased region" description="Polar residues" evidence="1">
    <location>
        <begin position="2785"/>
        <end position="2796"/>
    </location>
</feature>
<feature type="region of interest" description="Disordered" evidence="1">
    <location>
        <begin position="2752"/>
        <end position="2796"/>
    </location>
</feature>
<protein>
    <recommendedName>
        <fullName evidence="2">Protein kinase domain-containing protein</fullName>
    </recommendedName>
</protein>
<sequence length="5380" mass="584425">MGIDLPEPLRWLFKLTGSDWPDADEDKIAAFGAGVGGMYDRIQTVNEGITESVRAANLSGSGPAMTQFTGSMREVVGDGLPGMGDGARVMAEEIHAAALQAEYSKGTAVINMAIMAPMIIDAIAAAPETFGASMAVAEAGIAAVRTTVPKLLGQMVEKVVTNTAMMEAGDLAVQGYQILIKHDRSGFDGKLALNTVEMGAIGGAVDGLLTGVIMKGAPKYFKTSEAGVKDADKLIWAPPKWVNMGTQAANNTVTSLIMAGINGEPIDGKSLLEGAGIGMLFGGLARTGGGVKIKPFDTFHMSEDFHTGDTWIRPNGAYTTDKTGTNDFSFNVRRQPGSGDGTKNVYYGDPNVTHPEGTPPLPKRLGPVIDKLLEDHPEGAPKPQVVVLEHTPPSDLEGIRALAKDKGVDVVVPHGAVENGPNGSIRVPGSDGGSGFRVIRADGTEEHLGPVYDPRQAVGETVVGGVPPVAKISLGSGGEKFVSREVLGDGDCTISSLADSALSQGVSKKSLHAEGLDLSHPDGADLREYRNRLADEVAARSTDTRGGSPVLLGELGPKGARELLGKIDEHGPPKASSSSHIDALDLAVSRPTAKDPVAELTKRLEQDPRRVLSALEDHYAATGDKGMAQLAAYAKAKVENGGGVPQHRDLLDYAIRERTLAETPLGGEMLQAVAHTLGLDVVVVSDKPAFHLNGDAPKRVYVHRVDTGDGRNHYRALHPESTSPAKFKGLTPQRRVPVSSRGGHGAVHRASDGTPDNALHRLAGGARNRADQTDPATRDRSGGLPTTPRPTTPHDPTPDVATLMQQAGRGHGTPAPAHDGFEDVLGPDVMNVRAVPDKPHFLRNLHFDDLPPENVARFFDAVDMARPDGPAWDLPNLFTGSAHGQTPTTIPRVLHSIWLGGPLHDDHGDRHNFMEVMGSNADRTGLTAVLWTDVPRHEIDQVRTLAPDAVPTPRQTQIREMLDWAGRHDVRLANVDEVFAGSDRAELHAQIATERARTTGTGYAGASDLLRIDILHRFGGVYTDGDNHATADLVRFLHETEQDTQHHQFAISSLNGSVNNSAFIAPPRNAIVHEYRENLKDRYATPLRQLLTERAAQGRPERYEERRPNFETSRLDNRDLRTEVINRSGPTSWYYDKLATKFNGENRTWFRTITKDHIEAGSEASWLSDHPQPHTPPAEAVKAAVTVLHREAVNREGVLHLPAVADIIGKAAPEDREHIWHAVLHTMHETWPKAKYPRPDIVVSGRIMLGAGRGIKNQSIPRFVKDYLHDSGLFPEATIHSSVGNTFTPRDPRYLAEDLTKAGLQRVGQERGQDISRVHQLLFGDPDMFESDRTRQAAKILDLLHAASPGDSRRDPLWTAKALRDVVEQRFGADGDYDHDAHLQTLLADAGTFGRRGTRGPDAYRRHSEYSRAVPDGTDPDKVANDLSPQPARRRAPGAKDLTKRWDRAVDTLSLERELRDELHQDLTPEQRRGLWKAVGLYRRQHGNASSERPLTVADLAGFRTRLATAHPRLGAGDSPHEWLRNLTDHLHEVSPVTGRVSIRDLTRHVARTQQEDQHFGARFPEPPATLKWWREDARETLRQFDELGPLVQHLPPARYRDLIHHAGHATEFPQRYHLLKQLHINISHIQPDNVRIAVQGSRFHRRLSDELRRFGPDIEVERRDQPAFNHHAEAAEFRAEYVEMRSDGSGMWIRDPRSPHDMRVRPSATTMRPDPGHFTVTLHGSPDKVHVGKAHLSAADVANLLRHTPEWADDPRPIRMIACNTGEHDHGFAQQLADHLGVEVKAPNTVVWGTVHGKPYASTLVYRPDGTMRPVKEVDGAYRVFTPHTRNPDGTVRPNPVRLDTSYEYLGRKPALTVLSRAVAGPFGDALAGRDPVARKIIDDWRHLMGQTGGTSEKAFQVSESARDALDKVLTPDTVQWMFRYAPPGSEVNQALHVLTGSRIRAQHGGRDEQPAIISPRSSAYARPEDSGHGAPSTVGPVDEHARRTRAEYAKTGERPVSELIQSSHLNGKTVDQSARELVDRIQSRTYTSRPPTAHEVRTLVDVLTVAEDIGFKPDFFPPGAHLAELKALWKAVETHREVLPAHSAALERPIRFEDLEHLGRQLGHRQAADEAPIAWVRRLSTDVDAFRAAHPGKPLSASAMAHRIPDQTVQHPKTSPPPPSPPRTEVSDAEARTLSDALGGHVPVEAIKKLSAVQFAKFPTGRDPRREPRLSDFRDLVHQLLGPDHELNSGIATLAAAATRARKEGSLSSLDAALLHDPGDFVREPWSQVRYELHAPWADRHVIERDAALLYYRAFGTHVPARPDAATVRDMRRAVQVAKLAHSSYDRRGQADPDAFYRDLGSRLRPLRGETGAPSDPFHRLLHAAGSGDTRRQNPDFLAAPIRDRLHGPSTPRPPLGHDVPPADTTRGRDLAAKLPGLFTATGFGGHEHLASRLRALIPGRGPLRFEVGLPTELREGFGAMVDGGLTLRVTRDGHAYDVHLKALLKSAPEAVEESGGKAKNESRFFRTGDDGGGAHGTSRTLTVDAGLKTGYGPGSVGANIGTSRIRSREVTSSESYGGDIYLDPSDGTHRHTLAAEVHIEVTDPATGHWAQDVPRAGDPPHTVELRIQDHLTATEGFDSAPKKLTKALDDSSIDLLLGERTGYGDPLKRDFLQLLHDSGLTLDEKARGDVDAYFSDLASPHNIADLHSADPLRRAGLTTEIQATGRDGRRVAISLGAHAEAETLAQVSASRAGLKMDTVTRHTVKQGVSTGRGGGLPSSLTGSVKAPDGKTNAGLGVSGNSTRTETSSLESAYTVTRTVRAEDENASYRLVSKVDLHVAVDGKAPRTFSADGAPAWIRLRTADHARLVAEDGAGPRRPAAEEDAGKLDPRLVTPDGLPLGQVKEISNLDGLYKDLTAKLSAHLPEEASQDLAKLFHDDPTGSFLHGEDDAHRNWRRIVAAVAGPALGQRADALTGEGVTVPLRIGGRDVPLRLAVRDLDAGHATSLGTDPKLMPISVHQASQATRLRSTRQQDLSFEGSLGVGKNNGLFKAVLTGRETKAARSTVSGGTRQYTRSNSGSELFDVKGRLHWKLESDEHPLEGSVAGGLHLWVSSDLVKTASGLDHLPALRPLPAREHSPLIKTPIHMAVTGGGLDKLRAEVAKHNPALADAFGTGRFAAQLPLLAGGGVRVAPGVHWDVTPTGRPQVLRKIEVYVESHGEAGTAVDHDLETRSGKGGSGFGGGSGSGLAGGATVSHSRDTARGSNTGGGESSTRLMTAKTVPMALVRTEVRHRVTGVDGRPVETTGETLVLVPLTELHGRLEHFDFPVDGADHVFEGFTGPGRGEPSPALEAGMLFGPVGAHPDGGLGLEAAAKAREAFGDRDLDEQVRDLLQTPTLASQIRKLSDGGLTHPIVTESGGRYELRIQAEPVGRPVLHSTNATGGAKMYNAASKTSNERGGTSKTTTGAATAGIETPVLSLSGTHSRSATRGDVETRARRDVESEGLRFSGESMDEYRQDVEYKYTVTRISHPLWNLHFGDRPPEALRKSVGGSYVAELRVFEPKTLKLEPTGEHGALADDAVPLDWHGQEKVTDLFREFGGSRERHAPPDAKVFSKGTFTSSLHDILKPGGAEFHGADLGGRTLTTKHGVRIEGKLNAPKSIAYLKAGAERESFSHREVASTTEHATSTKKDTKGQVSVSGVTPTGVTVGGRFGVGHAGEQREKTTHTQSAETRPRWDRQPGALYAVHVPVELTLDFGRGAPKHTTVDVLVHVDEAGARELGISDGALRTARGEAPEPQPQPQPHEQQHEQQQNERPQNGHDQHDQHDQHERPVDQPEPPVDQHQPPVDQPEPPVDQHEQPVDQPEPPPLDDATRQALSSLTPDQLTELENLARARTAEEFQELSLRAALSPGHADTALLERVPGLLSRDHALQAVHAFRTEHPPVPTHDSVASLIAPFAEHGVSVRVIPAGTTIYRAVDIRTALAHLNGAVEARNRPGWMQLGRGLYTSPTHDSAAIYRDRPDKVMLRMTLTRDMVGMDVAHDGGNVDQIGRRLGERHEGVAQVSEAGARLMAGSDFVSVHHPDADPYEIKFHEGAFGDFAIEPEHGFPGFGDGVHALYGDWSANPTDLPLRATEVLARLGTELDPQLLWHQVTAEHVRAAAAARGLPPDQIRQLHDRVLAEPGSLVQPHLVEWGATIKHGAEGSIVTDVDNRFVVKVPTPAGVPALRNEAHALRELHNPPLPGAKIVELLHTGPAEIPVERGEAGRSTVVGPVVVLRKADGALNDPGFLTGLTPRERTKLAVDLIDTVHALHQANWTHGDIGLKNTLHDRRPGTGVRSVLADFGAASHEPDAAMIGQDRRDLFKTVYNILTGDHRDNWLTAADHRHLDGPAEDFFQGHATPEHLTPAELKTHLRRLFPDHFQDEDARARETSATPSGVVSRGEFPPPHRLTPESIGDLPVSQRFARGAMGEVFRTEHEGRGYAVKQPTAEGLADFRNEISNLIKIDDRHPDGNFAKYRGHVDDDATGRHRLVLDLADTSLERLMADGGLTALPLAERARMARDLISAVRAMHAMDLSHNDINPKNVLVSEVGGHQRAVLTDFGSTGPSRLSAADIDKALEDKAAEIGIPVEYLGDMRDDIIRGLGQDRAEIDRAAVAATVGQILGLDHLDPALSLDELEQHLRDQLPGDYPDPVTTPFARGGGAHGDREPFHDDELTALAEHVVKTFPNKPNHLLLRDPEHPRAGELESTSRALPEEHGYFTVDAHGGPDGVHLGDRRLTVEQLARIIEADPHWQRTRSPIRLASCDTGRDPRGFAQQLAHRLGVEVKAPTDKLWVSHRGDTFVTGHHYAEDGTVRPVKAITGSWHVFSPHEGTGPRVDTADLHAGDGIDEAALDTLRSFSEDDLARLQHLAETMTPEEIQRLGRQAVLSGVDHPDVELLSRIPPGLSPEKAVRAARAAHAAFDSVARTAAEIAKAEQEYADKVGKKLEELGWKLKGGGRTDVYYLPKGADYRGDNLLSGQIAASQVHPARSYATQRDRQALRWLASAAMNRLEREGLEPHEVQAGLTEDGHLYISANVDKAGIRLESLLNGDPTDRTVEQTRRALQDLFPDSLKEWNTTRKQIVELRRRHREATTSKQRTAIEKDIRGLVRKIGGKNLGDLQYRERMVRHSVKLTETVADPHSARAQTQKRFVEALKNGITVVLHDKNGTHAEIRIAGHVKAKGTDPATLQVAGVKRPCAVCATRLVDLKVLNADGEFSIGPAWASGGAFRGLTDSVKAEDFAALVHQLATKHDGTTFTDGLLETAPSKDADSDSDTDTEYSVQSSDDEDMLSDDERSAIEDLVEDIEDIEDEDMPIEDWYEALNMYGVPVPGIFSGDFEEDSDVEMEGAPW</sequence>
<evidence type="ECO:0000259" key="2">
    <source>
        <dbReference type="PROSITE" id="PS50011"/>
    </source>
</evidence>
<dbReference type="PANTHER" id="PTHR44329">
    <property type="entry name" value="SERINE/THREONINE-PROTEIN KINASE TNNI3K-RELATED"/>
    <property type="match status" value="1"/>
</dbReference>
<feature type="compositionally biased region" description="Gly residues" evidence="1">
    <location>
        <begin position="3693"/>
        <end position="3702"/>
    </location>
</feature>
<feature type="region of interest" description="Disordered" evidence="1">
    <location>
        <begin position="1965"/>
        <end position="1985"/>
    </location>
</feature>
<dbReference type="InterPro" id="IPR000719">
    <property type="entry name" value="Prot_kinase_dom"/>
</dbReference>
<feature type="region of interest" description="Disordered" evidence="1">
    <location>
        <begin position="3776"/>
        <end position="3860"/>
    </location>
</feature>
<feature type="compositionally biased region" description="Basic and acidic residues" evidence="1">
    <location>
        <begin position="2865"/>
        <end position="2876"/>
    </location>
</feature>
<feature type="compositionally biased region" description="Basic and acidic residues" evidence="1">
    <location>
        <begin position="3208"/>
        <end position="3219"/>
    </location>
</feature>
<feature type="compositionally biased region" description="Gly residues" evidence="1">
    <location>
        <begin position="3220"/>
        <end position="3236"/>
    </location>
</feature>
<feature type="compositionally biased region" description="Low complexity" evidence="1">
    <location>
        <begin position="3444"/>
        <end position="3457"/>
    </location>
</feature>
<feature type="compositionally biased region" description="Basic and acidic residues" evidence="1">
    <location>
        <begin position="2501"/>
        <end position="2516"/>
    </location>
</feature>
<evidence type="ECO:0000313" key="3">
    <source>
        <dbReference type="EMBL" id="GAA1995097.1"/>
    </source>
</evidence>
<feature type="compositionally biased region" description="Basic and acidic residues" evidence="1">
    <location>
        <begin position="3474"/>
        <end position="3486"/>
    </location>
</feature>
<dbReference type="InterPro" id="IPR011009">
    <property type="entry name" value="Kinase-like_dom_sf"/>
</dbReference>
<reference evidence="3 4" key="1">
    <citation type="journal article" date="2019" name="Int. J. Syst. Evol. Microbiol.">
        <title>The Global Catalogue of Microorganisms (GCM) 10K type strain sequencing project: providing services to taxonomists for standard genome sequencing and annotation.</title>
        <authorList>
            <consortium name="The Broad Institute Genomics Platform"/>
            <consortium name="The Broad Institute Genome Sequencing Center for Infectious Disease"/>
            <person name="Wu L."/>
            <person name="Ma J."/>
        </authorList>
    </citation>
    <scope>NUCLEOTIDE SEQUENCE [LARGE SCALE GENOMIC DNA]</scope>
    <source>
        <strain evidence="3 4">JCM 16013</strain>
    </source>
</reference>
<feature type="compositionally biased region" description="Basic and acidic residues" evidence="1">
    <location>
        <begin position="3791"/>
        <end position="3820"/>
    </location>
</feature>
<accession>A0ABN2SYZ1</accession>
<dbReference type="InterPro" id="IPR057746">
    <property type="entry name" value="CpnT-like_N"/>
</dbReference>
<dbReference type="EMBL" id="BAAAQM010000053">
    <property type="protein sequence ID" value="GAA1995097.1"/>
    <property type="molecule type" value="Genomic_DNA"/>
</dbReference>
<gene>
    <name evidence="3" type="ORF">GCM10009838_69630</name>
</gene>
<feature type="region of interest" description="Disordered" evidence="1">
    <location>
        <begin position="2153"/>
        <end position="2177"/>
    </location>
</feature>
<feature type="region of interest" description="Disordered" evidence="1">
    <location>
        <begin position="3208"/>
        <end position="3259"/>
    </location>
</feature>
<dbReference type="PROSITE" id="PS50011">
    <property type="entry name" value="PROTEIN_KINASE_DOM"/>
    <property type="match status" value="1"/>
</dbReference>
<feature type="region of interest" description="Disordered" evidence="1">
    <location>
        <begin position="5285"/>
        <end position="5322"/>
    </location>
</feature>
<dbReference type="InterPro" id="IPR029044">
    <property type="entry name" value="Nucleotide-diphossugar_trans"/>
</dbReference>
<evidence type="ECO:0000256" key="1">
    <source>
        <dbReference type="SAM" id="MobiDB-lite"/>
    </source>
</evidence>
<evidence type="ECO:0000313" key="4">
    <source>
        <dbReference type="Proteomes" id="UP001499854"/>
    </source>
</evidence>
<feature type="region of interest" description="Disordered" evidence="1">
    <location>
        <begin position="1394"/>
        <end position="1441"/>
    </location>
</feature>
<proteinExistence type="predicted"/>
<feature type="region of interest" description="Disordered" evidence="1">
    <location>
        <begin position="1693"/>
        <end position="1716"/>
    </location>
</feature>
<feature type="region of interest" description="Disordered" evidence="1">
    <location>
        <begin position="4415"/>
        <end position="4442"/>
    </location>
</feature>
<feature type="compositionally biased region" description="Low complexity" evidence="1">
    <location>
        <begin position="3682"/>
        <end position="3692"/>
    </location>
</feature>
<keyword evidence="4" id="KW-1185">Reference proteome</keyword>
<dbReference type="RefSeq" id="WP_344661425.1">
    <property type="nucleotide sequence ID" value="NZ_BAAAQM010000053.1"/>
</dbReference>
<dbReference type="SUPFAM" id="SSF56112">
    <property type="entry name" value="Protein kinase-like (PK-like)"/>
    <property type="match status" value="2"/>
</dbReference>
<feature type="compositionally biased region" description="Basic and acidic residues" evidence="1">
    <location>
        <begin position="768"/>
        <end position="781"/>
    </location>
</feature>
<dbReference type="Gene3D" id="1.10.510.10">
    <property type="entry name" value="Transferase(Phosphotransferase) domain 1"/>
    <property type="match status" value="2"/>
</dbReference>
<feature type="region of interest" description="Disordered" evidence="1">
    <location>
        <begin position="711"/>
        <end position="801"/>
    </location>
</feature>
<feature type="region of interest" description="Disordered" evidence="1">
    <location>
        <begin position="3660"/>
        <end position="3726"/>
    </location>
</feature>
<dbReference type="Pfam" id="PF25547">
    <property type="entry name" value="WXG100_2"/>
    <property type="match status" value="1"/>
</dbReference>
<dbReference type="SUPFAM" id="SSF53448">
    <property type="entry name" value="Nucleotide-diphospho-sugar transferases"/>
    <property type="match status" value="1"/>
</dbReference>
<feature type="compositionally biased region" description="Basic and acidic residues" evidence="1">
    <location>
        <begin position="1695"/>
        <end position="1705"/>
    </location>
</feature>
<dbReference type="Proteomes" id="UP001499854">
    <property type="component" value="Unassembled WGS sequence"/>
</dbReference>
<dbReference type="Gene3D" id="3.90.550.20">
    <property type="match status" value="1"/>
</dbReference>
<feature type="region of interest" description="Disordered" evidence="1">
    <location>
        <begin position="2499"/>
        <end position="2526"/>
    </location>
</feature>
<dbReference type="SMART" id="SM00220">
    <property type="entry name" value="S_TKc"/>
    <property type="match status" value="1"/>
</dbReference>
<comment type="caution">
    <text evidence="3">The sequence shown here is derived from an EMBL/GenBank/DDBJ whole genome shotgun (WGS) entry which is preliminary data.</text>
</comment>
<feature type="region of interest" description="Disordered" evidence="1">
    <location>
        <begin position="2857"/>
        <end position="2879"/>
    </location>
</feature>